<sequence>MGPADDDGEPRRAASEDLSDALDGAGGDLTISGDAMRWSPEQAAAPAPPPSSSFPGLDVAAGLGSVLGLDPAQVRRLVSGVVTRMATIAGEAVTELRQRASDAFPGDERR</sequence>
<evidence type="ECO:0000313" key="2">
    <source>
        <dbReference type="EMBL" id="SFO42983.1"/>
    </source>
</evidence>
<proteinExistence type="predicted"/>
<gene>
    <name evidence="2" type="ORF">SAMN05660359_03412</name>
</gene>
<name>A0A1I5H483_9ACTN</name>
<keyword evidence="3" id="KW-1185">Reference proteome</keyword>
<dbReference type="RefSeq" id="WP_244274289.1">
    <property type="nucleotide sequence ID" value="NZ_FOWE01000008.1"/>
</dbReference>
<reference evidence="3" key="1">
    <citation type="submission" date="2016-10" db="EMBL/GenBank/DDBJ databases">
        <authorList>
            <person name="Varghese N."/>
            <person name="Submissions S."/>
        </authorList>
    </citation>
    <scope>NUCLEOTIDE SEQUENCE [LARGE SCALE GENOMIC DNA]</scope>
    <source>
        <strain evidence="3">DSM 43161</strain>
    </source>
</reference>
<evidence type="ECO:0000313" key="3">
    <source>
        <dbReference type="Proteomes" id="UP000183642"/>
    </source>
</evidence>
<evidence type="ECO:0000256" key="1">
    <source>
        <dbReference type="SAM" id="MobiDB-lite"/>
    </source>
</evidence>
<feature type="region of interest" description="Disordered" evidence="1">
    <location>
        <begin position="1"/>
        <end position="56"/>
    </location>
</feature>
<protein>
    <submittedName>
        <fullName evidence="2">Uncharacterized protein</fullName>
    </submittedName>
</protein>
<dbReference type="EMBL" id="FOWE01000008">
    <property type="protein sequence ID" value="SFO42983.1"/>
    <property type="molecule type" value="Genomic_DNA"/>
</dbReference>
<dbReference type="AlphaFoldDB" id="A0A1I5H483"/>
<dbReference type="Proteomes" id="UP000183642">
    <property type="component" value="Unassembled WGS sequence"/>
</dbReference>
<organism evidence="2 3">
    <name type="scientific">Geodermatophilus obscurus</name>
    <dbReference type="NCBI Taxonomy" id="1861"/>
    <lineage>
        <taxon>Bacteria</taxon>
        <taxon>Bacillati</taxon>
        <taxon>Actinomycetota</taxon>
        <taxon>Actinomycetes</taxon>
        <taxon>Geodermatophilales</taxon>
        <taxon>Geodermatophilaceae</taxon>
        <taxon>Geodermatophilus</taxon>
    </lineage>
</organism>
<accession>A0A1I5H483</accession>